<evidence type="ECO:0000256" key="9">
    <source>
        <dbReference type="RuleBase" id="RU000688"/>
    </source>
</evidence>
<dbReference type="GO" id="GO:0004983">
    <property type="term" value="F:neuropeptide Y receptor activity"/>
    <property type="evidence" value="ECO:0007669"/>
    <property type="project" value="InterPro"/>
</dbReference>
<feature type="transmembrane region" description="Helical" evidence="10">
    <location>
        <begin position="119"/>
        <end position="144"/>
    </location>
</feature>
<dbReference type="SUPFAM" id="SSF81321">
    <property type="entry name" value="Family A G protein-coupled receptor-like"/>
    <property type="match status" value="1"/>
</dbReference>
<dbReference type="InterPro" id="IPR000611">
    <property type="entry name" value="NPY_rcpt"/>
</dbReference>
<evidence type="ECO:0000256" key="8">
    <source>
        <dbReference type="ARBA" id="ARBA00023224"/>
    </source>
</evidence>
<dbReference type="PROSITE" id="PS00237">
    <property type="entry name" value="G_PROTEIN_RECEP_F1_1"/>
    <property type="match status" value="1"/>
</dbReference>
<reference evidence="12 13" key="1">
    <citation type="journal article" date="2019" name="PLoS Biol.">
        <title>Sex chromosomes control vertical transmission of feminizing Wolbachia symbionts in an isopod.</title>
        <authorList>
            <person name="Becking T."/>
            <person name="Chebbi M.A."/>
            <person name="Giraud I."/>
            <person name="Moumen B."/>
            <person name="Laverre T."/>
            <person name="Caubet Y."/>
            <person name="Peccoud J."/>
            <person name="Gilbert C."/>
            <person name="Cordaux R."/>
        </authorList>
    </citation>
    <scope>NUCLEOTIDE SEQUENCE [LARGE SCALE GENOMIC DNA]</scope>
    <source>
        <strain evidence="12">ANa2</strain>
        <tissue evidence="12">Whole body excluding digestive tract and cuticle</tissue>
    </source>
</reference>
<keyword evidence="8 9" id="KW-0807">Transducer</keyword>
<comment type="caution">
    <text evidence="12">The sequence shown here is derived from an EMBL/GenBank/DDBJ whole genome shotgun (WGS) entry which is preliminary data.</text>
</comment>
<evidence type="ECO:0000256" key="2">
    <source>
        <dbReference type="ARBA" id="ARBA00010663"/>
    </source>
</evidence>
<feature type="transmembrane region" description="Helical" evidence="10">
    <location>
        <begin position="199"/>
        <end position="219"/>
    </location>
</feature>
<evidence type="ECO:0000313" key="13">
    <source>
        <dbReference type="Proteomes" id="UP000326759"/>
    </source>
</evidence>
<dbReference type="Gene3D" id="1.20.1070.10">
    <property type="entry name" value="Rhodopsin 7-helix transmembrane proteins"/>
    <property type="match status" value="1"/>
</dbReference>
<evidence type="ECO:0000313" key="12">
    <source>
        <dbReference type="EMBL" id="KAB7495355.1"/>
    </source>
</evidence>
<keyword evidence="7 9" id="KW-0675">Receptor</keyword>
<gene>
    <name evidence="12" type="primary">RYa-R_0</name>
    <name evidence="12" type="ORF">Anas_13991</name>
</gene>
<evidence type="ECO:0000256" key="4">
    <source>
        <dbReference type="ARBA" id="ARBA00022989"/>
    </source>
</evidence>
<dbReference type="AlphaFoldDB" id="A0A5N5SMP8"/>
<accession>A0A5N5SMP8</accession>
<keyword evidence="3 9" id="KW-0812">Transmembrane</keyword>
<comment type="similarity">
    <text evidence="2 9">Belongs to the G-protein coupled receptor 1 family.</text>
</comment>
<proteinExistence type="inferred from homology"/>
<feature type="domain" description="G-protein coupled receptors family 1 profile" evidence="11">
    <location>
        <begin position="98"/>
        <end position="310"/>
    </location>
</feature>
<comment type="subcellular location">
    <subcellularLocation>
        <location evidence="1">Membrane</location>
        <topology evidence="1">Multi-pass membrane protein</topology>
    </subcellularLocation>
</comment>
<feature type="transmembrane region" description="Helical" evidence="10">
    <location>
        <begin position="85"/>
        <end position="107"/>
    </location>
</feature>
<dbReference type="PANTHER" id="PTHR45695:SF9">
    <property type="entry name" value="LEUCOKININ RECEPTOR"/>
    <property type="match status" value="1"/>
</dbReference>
<dbReference type="PANTHER" id="PTHR45695">
    <property type="entry name" value="LEUCOKININ RECEPTOR-RELATED"/>
    <property type="match status" value="1"/>
</dbReference>
<dbReference type="Proteomes" id="UP000326759">
    <property type="component" value="Unassembled WGS sequence"/>
</dbReference>
<keyword evidence="13" id="KW-1185">Reference proteome</keyword>
<name>A0A5N5SMP8_9CRUS</name>
<evidence type="ECO:0000259" key="11">
    <source>
        <dbReference type="PROSITE" id="PS50262"/>
    </source>
</evidence>
<keyword evidence="5 9" id="KW-0297">G-protein coupled receptor</keyword>
<keyword evidence="4 10" id="KW-1133">Transmembrane helix</keyword>
<dbReference type="PROSITE" id="PS50262">
    <property type="entry name" value="G_PROTEIN_RECEP_F1_2"/>
    <property type="match status" value="1"/>
</dbReference>
<evidence type="ECO:0000256" key="10">
    <source>
        <dbReference type="SAM" id="Phobius"/>
    </source>
</evidence>
<dbReference type="GO" id="GO:0005886">
    <property type="term" value="C:plasma membrane"/>
    <property type="evidence" value="ECO:0007669"/>
    <property type="project" value="TreeGrafter"/>
</dbReference>
<feature type="transmembrane region" description="Helical" evidence="10">
    <location>
        <begin position="150"/>
        <end position="178"/>
    </location>
</feature>
<feature type="transmembrane region" description="Helical" evidence="10">
    <location>
        <begin position="250"/>
        <end position="273"/>
    </location>
</feature>
<keyword evidence="6 10" id="KW-0472">Membrane</keyword>
<dbReference type="EMBL" id="SEYY01022714">
    <property type="protein sequence ID" value="KAB7495355.1"/>
    <property type="molecule type" value="Genomic_DNA"/>
</dbReference>
<sequence>MTSIEEYRLNILYHLDEEDQNLIEKVVLSCQNFTTNYSLFHNETANVLEYLSYSCNFCEEQDIDRLWALKVCDMPSRTIFNICVYVLYITILIVAVIGNLLVVYVVWGTSKLRTVTNYFIVNLAIGDLFMAFFCVPFSFLSTLILQYWPFGFYLCIIVNYFQAVSVFVSAYTLVAISIDRYLAIIYPLRPRMTRLKSKLIILVVWILSLTTTLPVAIFSDLMEPSVNFYRIYNLKVCQEDWSQFKQEAGAIYSSALMLLQYFLPLTVLIFTYLRIAIVVWGKKDLGETPARIDRLAKGKKKCPMVCLFLA</sequence>
<evidence type="ECO:0000256" key="1">
    <source>
        <dbReference type="ARBA" id="ARBA00004141"/>
    </source>
</evidence>
<dbReference type="InterPro" id="IPR017452">
    <property type="entry name" value="GPCR_Rhodpsn_7TM"/>
</dbReference>
<dbReference type="PRINTS" id="PR01012">
    <property type="entry name" value="NRPEPTIDEYR"/>
</dbReference>
<organism evidence="12 13">
    <name type="scientific">Armadillidium nasatum</name>
    <dbReference type="NCBI Taxonomy" id="96803"/>
    <lineage>
        <taxon>Eukaryota</taxon>
        <taxon>Metazoa</taxon>
        <taxon>Ecdysozoa</taxon>
        <taxon>Arthropoda</taxon>
        <taxon>Crustacea</taxon>
        <taxon>Multicrustacea</taxon>
        <taxon>Malacostraca</taxon>
        <taxon>Eumalacostraca</taxon>
        <taxon>Peracarida</taxon>
        <taxon>Isopoda</taxon>
        <taxon>Oniscidea</taxon>
        <taxon>Crinocheta</taxon>
        <taxon>Armadillidiidae</taxon>
        <taxon>Armadillidium</taxon>
    </lineage>
</organism>
<dbReference type="Pfam" id="PF00001">
    <property type="entry name" value="7tm_1"/>
    <property type="match status" value="1"/>
</dbReference>
<evidence type="ECO:0000256" key="3">
    <source>
        <dbReference type="ARBA" id="ARBA00022692"/>
    </source>
</evidence>
<dbReference type="InterPro" id="IPR000276">
    <property type="entry name" value="GPCR_Rhodpsn"/>
</dbReference>
<dbReference type="OrthoDB" id="10053194at2759"/>
<evidence type="ECO:0000256" key="6">
    <source>
        <dbReference type="ARBA" id="ARBA00023136"/>
    </source>
</evidence>
<evidence type="ECO:0000256" key="5">
    <source>
        <dbReference type="ARBA" id="ARBA00023040"/>
    </source>
</evidence>
<evidence type="ECO:0000256" key="7">
    <source>
        <dbReference type="ARBA" id="ARBA00023170"/>
    </source>
</evidence>
<protein>
    <submittedName>
        <fullName evidence="12">Neuropeptide Y receptor</fullName>
    </submittedName>
</protein>
<dbReference type="PRINTS" id="PR00237">
    <property type="entry name" value="GPCRRHODOPSN"/>
</dbReference>